<name>A0A8J4Q1V5_9MYCE</name>
<evidence type="ECO:0000313" key="4">
    <source>
        <dbReference type="Proteomes" id="UP000695562"/>
    </source>
</evidence>
<comment type="caution">
    <text evidence="3">The sequence shown here is derived from an EMBL/GenBank/DDBJ whole genome shotgun (WGS) entry which is preliminary data.</text>
</comment>
<evidence type="ECO:0000256" key="1">
    <source>
        <dbReference type="SAM" id="MobiDB-lite"/>
    </source>
</evidence>
<sequence length="168" mass="19306">MCHDKSVVIKKLKGLYQHRYDSLVIEECVENGSAAKRILIMKYSVTLGLNTWRGHCVFHNIIDTLTNIPIRRLFIFLNQKEKNKLILVGEYHDFKYEISITHSSETPTTSETPEIPTTPNSQTPTTSSAPDSKKKSKPLLIILISALSLIGYLLFKEKKQTCFYFFHK</sequence>
<feature type="region of interest" description="Disordered" evidence="1">
    <location>
        <begin position="104"/>
        <end position="133"/>
    </location>
</feature>
<keyword evidence="4" id="KW-1185">Reference proteome</keyword>
<reference evidence="3" key="1">
    <citation type="submission" date="2020-01" db="EMBL/GenBank/DDBJ databases">
        <title>Development of genomics and gene disruption for Polysphondylium violaceum indicates a role for the polyketide synthase stlB in stalk morphogenesis.</title>
        <authorList>
            <person name="Narita B."/>
            <person name="Kawabe Y."/>
            <person name="Kin K."/>
            <person name="Saito T."/>
            <person name="Gibbs R."/>
            <person name="Kuspa A."/>
            <person name="Muzny D."/>
            <person name="Queller D."/>
            <person name="Richards S."/>
            <person name="Strassman J."/>
            <person name="Sucgang R."/>
            <person name="Worley K."/>
            <person name="Schaap P."/>
        </authorList>
    </citation>
    <scope>NUCLEOTIDE SEQUENCE</scope>
    <source>
        <strain evidence="3">QSvi11</strain>
    </source>
</reference>
<keyword evidence="2" id="KW-0472">Membrane</keyword>
<dbReference type="EMBL" id="AJWJ01000056">
    <property type="protein sequence ID" value="KAF2076587.1"/>
    <property type="molecule type" value="Genomic_DNA"/>
</dbReference>
<evidence type="ECO:0000256" key="2">
    <source>
        <dbReference type="SAM" id="Phobius"/>
    </source>
</evidence>
<keyword evidence="2" id="KW-0812">Transmembrane</keyword>
<organism evidence="3 4">
    <name type="scientific">Polysphondylium violaceum</name>
    <dbReference type="NCBI Taxonomy" id="133409"/>
    <lineage>
        <taxon>Eukaryota</taxon>
        <taxon>Amoebozoa</taxon>
        <taxon>Evosea</taxon>
        <taxon>Eumycetozoa</taxon>
        <taxon>Dictyostelia</taxon>
        <taxon>Dictyosteliales</taxon>
        <taxon>Dictyosteliaceae</taxon>
        <taxon>Polysphondylium</taxon>
    </lineage>
</organism>
<evidence type="ECO:0000313" key="3">
    <source>
        <dbReference type="EMBL" id="KAF2076587.1"/>
    </source>
</evidence>
<protein>
    <submittedName>
        <fullName evidence="3">Uncharacterized protein</fullName>
    </submittedName>
</protein>
<feature type="transmembrane region" description="Helical" evidence="2">
    <location>
        <begin position="138"/>
        <end position="155"/>
    </location>
</feature>
<dbReference type="Proteomes" id="UP000695562">
    <property type="component" value="Unassembled WGS sequence"/>
</dbReference>
<proteinExistence type="predicted"/>
<gene>
    <name evidence="3" type="ORF">CYY_002138</name>
</gene>
<accession>A0A8J4Q1V5</accession>
<keyword evidence="2" id="KW-1133">Transmembrane helix</keyword>
<feature type="compositionally biased region" description="Low complexity" evidence="1">
    <location>
        <begin position="104"/>
        <end position="128"/>
    </location>
</feature>
<dbReference type="AlphaFoldDB" id="A0A8J4Q1V5"/>